<feature type="transmembrane region" description="Helical" evidence="2">
    <location>
        <begin position="126"/>
        <end position="145"/>
    </location>
</feature>
<feature type="transmembrane region" description="Helical" evidence="2">
    <location>
        <begin position="100"/>
        <end position="117"/>
    </location>
</feature>
<keyword evidence="2" id="KW-0472">Membrane</keyword>
<protein>
    <recommendedName>
        <fullName evidence="5">Potassium channel domain-containing protein</fullName>
    </recommendedName>
</protein>
<dbReference type="EMBL" id="CP025958">
    <property type="protein sequence ID" value="AWM40963.1"/>
    <property type="molecule type" value="Genomic_DNA"/>
</dbReference>
<evidence type="ECO:0000313" key="4">
    <source>
        <dbReference type="Proteomes" id="UP000245802"/>
    </source>
</evidence>
<feature type="transmembrane region" description="Helical" evidence="2">
    <location>
        <begin position="9"/>
        <end position="30"/>
    </location>
</feature>
<dbReference type="AlphaFoldDB" id="A0A2Z3H4N0"/>
<feature type="transmembrane region" description="Helical" evidence="2">
    <location>
        <begin position="62"/>
        <end position="80"/>
    </location>
</feature>
<keyword evidence="2" id="KW-1133">Transmembrane helix</keyword>
<name>A0A2Z3H4N0_9BACT</name>
<sequence>MSVMLCNWAFWRIPAIVAWFCLGFATWRVFAPDSVNVRFLWVALYPLCVGCVHLISQRLGTFLLYSANLVFFPVLATVWLVRKMHYPAILLHRATHSYTAPVYLMLVAICVIVLTNLDNLDLIQGFSLLLVAINFFLVVSGVRWATNPVKPVNALTQLFHELCVTVRRKDPAKHTADEVKKDLNNIVLIFSYLTPILRRFEAHVVSSISFGFMLYFLMLFGVTVVSYASIYYALAAIGEEQLKGLSPHFYDCLLYSVSVLTTSPLGGIETVSRFAKTMYCLELLSTVSLVTLFVSIFSVGLSMQEGSINEIKDRLTATGAHMMNELNASQEAVALLTAPPPPTGPDLQKPEKKVKSSSKPKP</sequence>
<proteinExistence type="predicted"/>
<accession>A0A2Z3H4N0</accession>
<gene>
    <name evidence="3" type="ORF">C1280_30930</name>
</gene>
<keyword evidence="4" id="KW-1185">Reference proteome</keyword>
<feature type="region of interest" description="Disordered" evidence="1">
    <location>
        <begin position="336"/>
        <end position="362"/>
    </location>
</feature>
<feature type="transmembrane region" description="Helical" evidence="2">
    <location>
        <begin position="36"/>
        <end position="55"/>
    </location>
</feature>
<organism evidence="3 4">
    <name type="scientific">Gemmata obscuriglobus</name>
    <dbReference type="NCBI Taxonomy" id="114"/>
    <lineage>
        <taxon>Bacteria</taxon>
        <taxon>Pseudomonadati</taxon>
        <taxon>Planctomycetota</taxon>
        <taxon>Planctomycetia</taxon>
        <taxon>Gemmatales</taxon>
        <taxon>Gemmataceae</taxon>
        <taxon>Gemmata</taxon>
    </lineage>
</organism>
<dbReference type="KEGG" id="gog:C1280_30930"/>
<dbReference type="Proteomes" id="UP000245802">
    <property type="component" value="Chromosome"/>
</dbReference>
<dbReference type="RefSeq" id="WP_029601002.1">
    <property type="nucleotide sequence ID" value="NZ_CP025958.1"/>
</dbReference>
<evidence type="ECO:0008006" key="5">
    <source>
        <dbReference type="Google" id="ProtNLM"/>
    </source>
</evidence>
<evidence type="ECO:0000256" key="1">
    <source>
        <dbReference type="SAM" id="MobiDB-lite"/>
    </source>
</evidence>
<evidence type="ECO:0000256" key="2">
    <source>
        <dbReference type="SAM" id="Phobius"/>
    </source>
</evidence>
<dbReference type="SUPFAM" id="SSF81324">
    <property type="entry name" value="Voltage-gated potassium channels"/>
    <property type="match status" value="1"/>
</dbReference>
<feature type="transmembrane region" description="Helical" evidence="2">
    <location>
        <begin position="253"/>
        <end position="271"/>
    </location>
</feature>
<feature type="transmembrane region" description="Helical" evidence="2">
    <location>
        <begin position="212"/>
        <end position="233"/>
    </location>
</feature>
<keyword evidence="2" id="KW-0812">Transmembrane</keyword>
<evidence type="ECO:0000313" key="3">
    <source>
        <dbReference type="EMBL" id="AWM40963.1"/>
    </source>
</evidence>
<feature type="transmembrane region" description="Helical" evidence="2">
    <location>
        <begin position="283"/>
        <end position="303"/>
    </location>
</feature>
<reference evidence="3 4" key="1">
    <citation type="submission" date="2018-01" db="EMBL/GenBank/DDBJ databases">
        <title>G. obscuriglobus.</title>
        <authorList>
            <person name="Franke J."/>
            <person name="Blomberg W."/>
            <person name="Selmecki A."/>
        </authorList>
    </citation>
    <scope>NUCLEOTIDE SEQUENCE [LARGE SCALE GENOMIC DNA]</scope>
    <source>
        <strain evidence="3 4">DSM 5831</strain>
    </source>
</reference>